<comment type="caution">
    <text evidence="1">The sequence shown here is derived from an EMBL/GenBank/DDBJ whole genome shotgun (WGS) entry which is preliminary data.</text>
</comment>
<dbReference type="AlphaFoldDB" id="A0A3M7T5L1"/>
<evidence type="ECO:0000313" key="2">
    <source>
        <dbReference type="Proteomes" id="UP000276133"/>
    </source>
</evidence>
<dbReference type="Proteomes" id="UP000276133">
    <property type="component" value="Unassembled WGS sequence"/>
</dbReference>
<feature type="non-terminal residue" evidence="1">
    <location>
        <position position="1"/>
    </location>
</feature>
<accession>A0A3M7T5L1</accession>
<protein>
    <submittedName>
        <fullName evidence="1">Translocase subunit secA</fullName>
    </submittedName>
</protein>
<evidence type="ECO:0000313" key="1">
    <source>
        <dbReference type="EMBL" id="RNA43373.1"/>
    </source>
</evidence>
<gene>
    <name evidence="1" type="ORF">BpHYR1_053105</name>
</gene>
<dbReference type="EMBL" id="REGN01000231">
    <property type="protein sequence ID" value="RNA43373.1"/>
    <property type="molecule type" value="Genomic_DNA"/>
</dbReference>
<organism evidence="1 2">
    <name type="scientific">Brachionus plicatilis</name>
    <name type="common">Marine rotifer</name>
    <name type="synonym">Brachionus muelleri</name>
    <dbReference type="NCBI Taxonomy" id="10195"/>
    <lineage>
        <taxon>Eukaryota</taxon>
        <taxon>Metazoa</taxon>
        <taxon>Spiralia</taxon>
        <taxon>Gnathifera</taxon>
        <taxon>Rotifera</taxon>
        <taxon>Eurotatoria</taxon>
        <taxon>Monogononta</taxon>
        <taxon>Pseudotrocha</taxon>
        <taxon>Ploima</taxon>
        <taxon>Brachionidae</taxon>
        <taxon>Brachionus</taxon>
    </lineage>
</organism>
<name>A0A3M7T5L1_BRAPC</name>
<dbReference type="STRING" id="10195.A0A3M7T5L1"/>
<proteinExistence type="predicted"/>
<keyword evidence="2" id="KW-1185">Reference proteome</keyword>
<sequence length="1122" mass="129866">HISIPSLKDERDLNEEQRLHHIRVQMIPRVMLERDLFVRFDSLYENKVKDFLKSTAKPDYRHLQIKSLHNHWAFWLDKISSTIKNVNTTNEQTLKKHALHQLDIFASDIENKLKRKDQGIQALIDEPGELIKLAMHNIQEGNFNEAILNFDHINQKYSPGLTPYSHYYKAIALFASVEKSLVDKTIYNSNDQIKITNSCEKASQGLKLLKKAAFLFELEIENLKSQSVILTDIESNKSIMSTHNDLFTKSNINESLALTVHLMAARIAIGLDLNLDALKQIFKHSILGEDKMKELFELALGNDTLQPFIKKQRFTKKIQIKVHVEKTEQNQRLLEKILSKHSICESTSIDESKIILDNLESDVKFSLEEEEINFSYEIYIQDRVSECMKCLELPNRFKPFKKLLIKAILNESMDLKNASERAKMYELFKQKLDVFCTQRNKIQHFLLTNFSQVHQYPALIQTKKIDTDNLLDLIEKNQRSKLLFFGTSAQQFVRFLSQSKFSFAKSTPFTIRQFKDKIFLSNSVTAEKLTKLDLSFAFKEKADLLRSEIFSLFKKNLLSRTEIEMDQVRQLMHNSDSNCEKLRNILIENGLAKDFFTQVGFKLVNYNIEDIIMCNETIRRLFEPKINAKQKLELKGEDFLKYLRAMGIVKSQRLTLLSKNVNKCDIKRTIEECIGDKVAEFVENAIEQGRVKKRKYLFFNNLDIEVNKFKSFVSHALLSCLSPLKTSTECHIAYTDLIDTFKGMHLPREVGQYKQLGRNMVFSLSNLSVPWSCRMHSVALLGSVQAKIGNFLISRHALRQSCSSKTKLTSAEQIANEVAYVIQSNETISLASLSLCYKMTTILAASVIGIDSFNRQRILLLGAQSTKRVYSHQVQEALKQMQSSTQVETGVWLTNTIFEQTFKSIIFHIESNQEYKERCNYLCKNLVHLGAKNRSEIDILIKEKFDEIELEFNDQLGMKIDHLLSQLLGPIAIQLSDENFENIFLHEPTMIEIVNLVNDIIFGIDKDLRARLVEDTTQTDCNDLLVVVNNRVFESISVKLFNAIFSDNFNKFLNHVLKSASKKNQQVFLEKLNELKKISSSHDQIFEQSLFTHKLDQNKSLIDKQIDEIKLLKNSIFTIEFF</sequence>
<reference evidence="1 2" key="1">
    <citation type="journal article" date="2018" name="Sci. Rep.">
        <title>Genomic signatures of local adaptation to the degree of environmental predictability in rotifers.</title>
        <authorList>
            <person name="Franch-Gras L."/>
            <person name="Hahn C."/>
            <person name="Garcia-Roger E.M."/>
            <person name="Carmona M.J."/>
            <person name="Serra M."/>
            <person name="Gomez A."/>
        </authorList>
    </citation>
    <scope>NUCLEOTIDE SEQUENCE [LARGE SCALE GENOMIC DNA]</scope>
    <source>
        <strain evidence="1">HYR1</strain>
    </source>
</reference>